<reference evidence="2" key="3">
    <citation type="submission" date="2015-04" db="UniProtKB">
        <authorList>
            <consortium name="EnsemblPlants"/>
        </authorList>
    </citation>
    <scope>IDENTIFICATION</scope>
    <source>
        <strain evidence="2">cv. Jemalong A17</strain>
    </source>
</reference>
<dbReference type="HOGENOM" id="CLU_1339320_0_0_1"/>
<dbReference type="Proteomes" id="UP000002051">
    <property type="component" value="Chromosome 3"/>
</dbReference>
<protein>
    <submittedName>
        <fullName evidence="1 2">Uncharacterized protein</fullName>
    </submittedName>
</protein>
<reference evidence="1 3" key="1">
    <citation type="journal article" date="2011" name="Nature">
        <title>The Medicago genome provides insight into the evolution of rhizobial symbioses.</title>
        <authorList>
            <person name="Young N.D."/>
            <person name="Debelle F."/>
            <person name="Oldroyd G.E."/>
            <person name="Geurts R."/>
            <person name="Cannon S.B."/>
            <person name="Udvardi M.K."/>
            <person name="Benedito V.A."/>
            <person name="Mayer K.F."/>
            <person name="Gouzy J."/>
            <person name="Schoof H."/>
            <person name="Van de Peer Y."/>
            <person name="Proost S."/>
            <person name="Cook D.R."/>
            <person name="Meyers B.C."/>
            <person name="Spannagl M."/>
            <person name="Cheung F."/>
            <person name="De Mita S."/>
            <person name="Krishnakumar V."/>
            <person name="Gundlach H."/>
            <person name="Zhou S."/>
            <person name="Mudge J."/>
            <person name="Bharti A.K."/>
            <person name="Murray J.D."/>
            <person name="Naoumkina M.A."/>
            <person name="Rosen B."/>
            <person name="Silverstein K.A."/>
            <person name="Tang H."/>
            <person name="Rombauts S."/>
            <person name="Zhao P.X."/>
            <person name="Zhou P."/>
            <person name="Barbe V."/>
            <person name="Bardou P."/>
            <person name="Bechner M."/>
            <person name="Bellec A."/>
            <person name="Berger A."/>
            <person name="Berges H."/>
            <person name="Bidwell S."/>
            <person name="Bisseling T."/>
            <person name="Choisne N."/>
            <person name="Couloux A."/>
            <person name="Denny R."/>
            <person name="Deshpande S."/>
            <person name="Dai X."/>
            <person name="Doyle J.J."/>
            <person name="Dudez A.M."/>
            <person name="Farmer A.D."/>
            <person name="Fouteau S."/>
            <person name="Franken C."/>
            <person name="Gibelin C."/>
            <person name="Gish J."/>
            <person name="Goldstein S."/>
            <person name="Gonzalez A.J."/>
            <person name="Green P.J."/>
            <person name="Hallab A."/>
            <person name="Hartog M."/>
            <person name="Hua A."/>
            <person name="Humphray S.J."/>
            <person name="Jeong D.H."/>
            <person name="Jing Y."/>
            <person name="Jocker A."/>
            <person name="Kenton S.M."/>
            <person name="Kim D.J."/>
            <person name="Klee K."/>
            <person name="Lai H."/>
            <person name="Lang C."/>
            <person name="Lin S."/>
            <person name="Macmil S.L."/>
            <person name="Magdelenat G."/>
            <person name="Matthews L."/>
            <person name="McCorrison J."/>
            <person name="Monaghan E.L."/>
            <person name="Mun J.H."/>
            <person name="Najar F.Z."/>
            <person name="Nicholson C."/>
            <person name="Noirot C."/>
            <person name="O'Bleness M."/>
            <person name="Paule C.R."/>
            <person name="Poulain J."/>
            <person name="Prion F."/>
            <person name="Qin B."/>
            <person name="Qu C."/>
            <person name="Retzel E.F."/>
            <person name="Riddle C."/>
            <person name="Sallet E."/>
            <person name="Samain S."/>
            <person name="Samson N."/>
            <person name="Sanders I."/>
            <person name="Saurat O."/>
            <person name="Scarpelli C."/>
            <person name="Schiex T."/>
            <person name="Segurens B."/>
            <person name="Severin A.J."/>
            <person name="Sherrier D.J."/>
            <person name="Shi R."/>
            <person name="Sims S."/>
            <person name="Singer S.R."/>
            <person name="Sinharoy S."/>
            <person name="Sterck L."/>
            <person name="Viollet A."/>
            <person name="Wang B.B."/>
            <person name="Wang K."/>
            <person name="Wang M."/>
            <person name="Wang X."/>
            <person name="Warfsmann J."/>
            <person name="Weissenbach J."/>
            <person name="White D.D."/>
            <person name="White J.D."/>
            <person name="Wiley G.B."/>
            <person name="Wincker P."/>
            <person name="Xing Y."/>
            <person name="Yang L."/>
            <person name="Yao Z."/>
            <person name="Ying F."/>
            <person name="Zhai J."/>
            <person name="Zhou L."/>
            <person name="Zuber A."/>
            <person name="Denarie J."/>
            <person name="Dixon R.A."/>
            <person name="May G.D."/>
            <person name="Schwartz D.C."/>
            <person name="Rogers J."/>
            <person name="Quetier F."/>
            <person name="Town C.D."/>
            <person name="Roe B.A."/>
        </authorList>
    </citation>
    <scope>NUCLEOTIDE SEQUENCE [LARGE SCALE GENOMIC DNA]</scope>
    <source>
        <strain evidence="1">A17</strain>
        <strain evidence="2 3">cv. Jemalong A17</strain>
    </source>
</reference>
<dbReference type="EMBL" id="CM001219">
    <property type="protein sequence ID" value="AES72817.1"/>
    <property type="molecule type" value="Genomic_DNA"/>
</dbReference>
<name>G7JAZ5_MEDTR</name>
<keyword evidence="3" id="KW-1185">Reference proteome</keyword>
<evidence type="ECO:0000313" key="2">
    <source>
        <dbReference type="EnsemblPlants" id="AES72817"/>
    </source>
</evidence>
<organism evidence="1 3">
    <name type="scientific">Medicago truncatula</name>
    <name type="common">Barrel medic</name>
    <name type="synonym">Medicago tribuloides</name>
    <dbReference type="NCBI Taxonomy" id="3880"/>
    <lineage>
        <taxon>Eukaryota</taxon>
        <taxon>Viridiplantae</taxon>
        <taxon>Streptophyta</taxon>
        <taxon>Embryophyta</taxon>
        <taxon>Tracheophyta</taxon>
        <taxon>Spermatophyta</taxon>
        <taxon>Magnoliopsida</taxon>
        <taxon>eudicotyledons</taxon>
        <taxon>Gunneridae</taxon>
        <taxon>Pentapetalae</taxon>
        <taxon>rosids</taxon>
        <taxon>fabids</taxon>
        <taxon>Fabales</taxon>
        <taxon>Fabaceae</taxon>
        <taxon>Papilionoideae</taxon>
        <taxon>50 kb inversion clade</taxon>
        <taxon>NPAAA clade</taxon>
        <taxon>Hologalegina</taxon>
        <taxon>IRL clade</taxon>
        <taxon>Trifolieae</taxon>
        <taxon>Medicago</taxon>
    </lineage>
</organism>
<dbReference type="PaxDb" id="3880-AES72817"/>
<proteinExistence type="predicted"/>
<accession>G7JAZ5</accession>
<dbReference type="EnsemblPlants" id="AES72817">
    <property type="protein sequence ID" value="AES72817"/>
    <property type="gene ID" value="MTR_3g095750"/>
</dbReference>
<evidence type="ECO:0000313" key="3">
    <source>
        <dbReference type="Proteomes" id="UP000002051"/>
    </source>
</evidence>
<gene>
    <name evidence="1" type="ordered locus">MTR_3g095750</name>
</gene>
<reference evidence="1 3" key="2">
    <citation type="journal article" date="2014" name="BMC Genomics">
        <title>An improved genome release (version Mt4.0) for the model legume Medicago truncatula.</title>
        <authorList>
            <person name="Tang H."/>
            <person name="Krishnakumar V."/>
            <person name="Bidwell S."/>
            <person name="Rosen B."/>
            <person name="Chan A."/>
            <person name="Zhou S."/>
            <person name="Gentzbittel L."/>
            <person name="Childs K.L."/>
            <person name="Yandell M."/>
            <person name="Gundlach H."/>
            <person name="Mayer K.F."/>
            <person name="Schwartz D.C."/>
            <person name="Town C.D."/>
        </authorList>
    </citation>
    <scope>GENOME REANNOTATION</scope>
    <source>
        <strain evidence="2 3">cv. Jemalong A17</strain>
    </source>
</reference>
<dbReference type="AlphaFoldDB" id="G7JAZ5"/>
<sequence>MSSRKKNIKKKITINGTKFLHNLQCWLVENVNIAERIRITNNTLKIHLSSQRKPPMNNMKLSKKDISGACNVSMSVKNDTVSKPPYHNLLGWGCQDKSLKRIILRAVNWTSPTQPALVRPNPPRHNLFEGPTQINGQERVGPLDLWATKIVPSPISSGLHGPMGRPTSPVAQPRPTHVKYSPVGWPKKTGSFFRIFLTARPTQGR</sequence>
<evidence type="ECO:0000313" key="1">
    <source>
        <dbReference type="EMBL" id="AES72817.1"/>
    </source>
</evidence>